<name>A0ABQ1JV91_9PROT</name>
<gene>
    <name evidence="12" type="primary">dat</name>
    <name evidence="12" type="ORF">GCM10011503_26100</name>
</gene>
<dbReference type="Gene3D" id="3.20.10.10">
    <property type="entry name" value="D-amino Acid Aminotransferase, subunit A, domain 2"/>
    <property type="match status" value="1"/>
</dbReference>
<dbReference type="Proteomes" id="UP000628854">
    <property type="component" value="Unassembled WGS sequence"/>
</dbReference>
<keyword evidence="12" id="KW-0808">Transferase</keyword>
<evidence type="ECO:0000256" key="8">
    <source>
        <dbReference type="ARBA" id="ARBA00023304"/>
    </source>
</evidence>
<dbReference type="EC" id="2.6.1.42" evidence="6"/>
<dbReference type="GO" id="GO:0008483">
    <property type="term" value="F:transaminase activity"/>
    <property type="evidence" value="ECO:0007669"/>
    <property type="project" value="UniProtKB-KW"/>
</dbReference>
<dbReference type="SUPFAM" id="SSF56752">
    <property type="entry name" value="D-aminoacid aminotransferase-like PLP-dependent enzymes"/>
    <property type="match status" value="1"/>
</dbReference>
<reference evidence="13" key="1">
    <citation type="journal article" date="2019" name="Int. J. Syst. Evol. Microbiol.">
        <title>The Global Catalogue of Microorganisms (GCM) 10K type strain sequencing project: providing services to taxonomists for standard genome sequencing and annotation.</title>
        <authorList>
            <consortium name="The Broad Institute Genomics Platform"/>
            <consortium name="The Broad Institute Genome Sequencing Center for Infectious Disease"/>
            <person name="Wu L."/>
            <person name="Ma J."/>
        </authorList>
    </citation>
    <scope>NUCLEOTIDE SEQUENCE [LARGE SCALE GENOMIC DNA]</scope>
    <source>
        <strain evidence="13">CGMCC 1.15928</strain>
    </source>
</reference>
<evidence type="ECO:0000256" key="5">
    <source>
        <dbReference type="ARBA" id="ARBA00009320"/>
    </source>
</evidence>
<comment type="catalytic activity">
    <reaction evidence="9">
        <text>L-valine + 2-oxoglutarate = 3-methyl-2-oxobutanoate + L-glutamate</text>
        <dbReference type="Rhea" id="RHEA:24813"/>
        <dbReference type="ChEBI" id="CHEBI:11851"/>
        <dbReference type="ChEBI" id="CHEBI:16810"/>
        <dbReference type="ChEBI" id="CHEBI:29985"/>
        <dbReference type="ChEBI" id="CHEBI:57762"/>
        <dbReference type="EC" id="2.6.1.42"/>
    </reaction>
</comment>
<evidence type="ECO:0000313" key="12">
    <source>
        <dbReference type="EMBL" id="GGB76133.1"/>
    </source>
</evidence>
<keyword evidence="8" id="KW-0100">Branched-chain amino acid biosynthesis</keyword>
<comment type="caution">
    <text evidence="12">The sequence shown here is derived from an EMBL/GenBank/DDBJ whole genome shotgun (WGS) entry which is preliminary data.</text>
</comment>
<protein>
    <recommendedName>
        <fullName evidence="7">Probable branched-chain-amino-acid aminotransferase</fullName>
        <ecNumber evidence="6">2.6.1.42</ecNumber>
    </recommendedName>
</protein>
<evidence type="ECO:0000256" key="9">
    <source>
        <dbReference type="ARBA" id="ARBA00048212"/>
    </source>
</evidence>
<evidence type="ECO:0000256" key="7">
    <source>
        <dbReference type="ARBA" id="ARBA00014472"/>
    </source>
</evidence>
<evidence type="ECO:0000256" key="1">
    <source>
        <dbReference type="ARBA" id="ARBA00003109"/>
    </source>
</evidence>
<evidence type="ECO:0000256" key="6">
    <source>
        <dbReference type="ARBA" id="ARBA00013053"/>
    </source>
</evidence>
<evidence type="ECO:0000256" key="11">
    <source>
        <dbReference type="ARBA" id="ARBA00049229"/>
    </source>
</evidence>
<keyword evidence="8" id="KW-0028">Amino-acid biosynthesis</keyword>
<comment type="pathway">
    <text evidence="2">Amino-acid biosynthesis; L-isoleucine biosynthesis; L-isoleucine from 2-oxobutanoate: step 4/4.</text>
</comment>
<dbReference type="InterPro" id="IPR001544">
    <property type="entry name" value="Aminotrans_IV"/>
</dbReference>
<dbReference type="PANTHER" id="PTHR42743:SF11">
    <property type="entry name" value="AMINODEOXYCHORISMATE LYASE"/>
    <property type="match status" value="1"/>
</dbReference>
<dbReference type="InterPro" id="IPR050571">
    <property type="entry name" value="Class-IV_PLP-Dep_Aminotrnsfr"/>
</dbReference>
<comment type="similarity">
    <text evidence="5">Belongs to the class-IV pyridoxal-phosphate-dependent aminotransferase family.</text>
</comment>
<proteinExistence type="inferred from homology"/>
<dbReference type="InterPro" id="IPR036038">
    <property type="entry name" value="Aminotransferase-like"/>
</dbReference>
<keyword evidence="12" id="KW-0032">Aminotransferase</keyword>
<dbReference type="Pfam" id="PF01063">
    <property type="entry name" value="Aminotran_4"/>
    <property type="match status" value="1"/>
</dbReference>
<evidence type="ECO:0000313" key="13">
    <source>
        <dbReference type="Proteomes" id="UP000628854"/>
    </source>
</evidence>
<comment type="function">
    <text evidence="1">Acts on leucine, isoleucine and valine.</text>
</comment>
<dbReference type="Gene3D" id="3.30.470.10">
    <property type="match status" value="1"/>
</dbReference>
<organism evidence="12 13">
    <name type="scientific">Henriciella pelagia</name>
    <dbReference type="NCBI Taxonomy" id="1977912"/>
    <lineage>
        <taxon>Bacteria</taxon>
        <taxon>Pseudomonadati</taxon>
        <taxon>Pseudomonadota</taxon>
        <taxon>Alphaproteobacteria</taxon>
        <taxon>Hyphomonadales</taxon>
        <taxon>Hyphomonadaceae</taxon>
        <taxon>Henriciella</taxon>
    </lineage>
</organism>
<evidence type="ECO:0000256" key="2">
    <source>
        <dbReference type="ARBA" id="ARBA00004824"/>
    </source>
</evidence>
<dbReference type="PANTHER" id="PTHR42743">
    <property type="entry name" value="AMINO-ACID AMINOTRANSFERASE"/>
    <property type="match status" value="1"/>
</dbReference>
<evidence type="ECO:0000256" key="10">
    <source>
        <dbReference type="ARBA" id="ARBA00048798"/>
    </source>
</evidence>
<evidence type="ECO:0000256" key="4">
    <source>
        <dbReference type="ARBA" id="ARBA00005072"/>
    </source>
</evidence>
<accession>A0ABQ1JV91</accession>
<comment type="catalytic activity">
    <reaction evidence="10">
        <text>L-isoleucine + 2-oxoglutarate = (S)-3-methyl-2-oxopentanoate + L-glutamate</text>
        <dbReference type="Rhea" id="RHEA:24801"/>
        <dbReference type="ChEBI" id="CHEBI:16810"/>
        <dbReference type="ChEBI" id="CHEBI:29985"/>
        <dbReference type="ChEBI" id="CHEBI:35146"/>
        <dbReference type="ChEBI" id="CHEBI:58045"/>
        <dbReference type="EC" id="2.6.1.42"/>
    </reaction>
</comment>
<dbReference type="InterPro" id="IPR043132">
    <property type="entry name" value="BCAT-like_C"/>
</dbReference>
<comment type="catalytic activity">
    <reaction evidence="11">
        <text>L-leucine + 2-oxoglutarate = 4-methyl-2-oxopentanoate + L-glutamate</text>
        <dbReference type="Rhea" id="RHEA:18321"/>
        <dbReference type="ChEBI" id="CHEBI:16810"/>
        <dbReference type="ChEBI" id="CHEBI:17865"/>
        <dbReference type="ChEBI" id="CHEBI:29985"/>
        <dbReference type="ChEBI" id="CHEBI:57427"/>
        <dbReference type="EC" id="2.6.1.42"/>
    </reaction>
</comment>
<dbReference type="InterPro" id="IPR043131">
    <property type="entry name" value="BCAT-like_N"/>
</dbReference>
<comment type="pathway">
    <text evidence="3">Amino-acid biosynthesis; L-valine biosynthesis; L-valine from pyruvate: step 4/4.</text>
</comment>
<sequence length="301" mass="33186">MGPAEWVYLNGTVCRASEAMVSPFDRGFLFAHAAYEVTAVFDGKLIDFSGHVARLQRTLDGIDVPNAWSASELEAIHQALIEKNRLEEGFVYLQVTAGDYGSRDFAGPDMLQPSLFLFCEHRQLIGEKARDGVRSTLVEDQRWKRRDYKTTQLLSQALAYRQAARLDRFSAILHEDGHVTEAASANLWVVLPGERLVTRNLGHQILPGITRQAVLDQLRVDGLSVEQRAVTVAELSSAAEIFTTSATGLVLPIIDIDGSPVGSGRPGPVTRRVQSLYYKAIGADLAARAPWLRSEVRADRA</sequence>
<keyword evidence="13" id="KW-1185">Reference proteome</keyword>
<dbReference type="EMBL" id="BMKF01000002">
    <property type="protein sequence ID" value="GGB76133.1"/>
    <property type="molecule type" value="Genomic_DNA"/>
</dbReference>
<evidence type="ECO:0000256" key="3">
    <source>
        <dbReference type="ARBA" id="ARBA00004931"/>
    </source>
</evidence>
<comment type="pathway">
    <text evidence="4">Amino-acid biosynthesis; L-leucine biosynthesis; L-leucine from 3-methyl-2-oxobutanoate: step 4/4.</text>
</comment>